<feature type="domain" description="HNH" evidence="1">
    <location>
        <begin position="143"/>
        <end position="175"/>
    </location>
</feature>
<gene>
    <name evidence="2" type="ORF">CYR75_08195</name>
</gene>
<dbReference type="CDD" id="cd00085">
    <property type="entry name" value="HNHc"/>
    <property type="match status" value="1"/>
</dbReference>
<dbReference type="GO" id="GO:0003676">
    <property type="term" value="F:nucleic acid binding"/>
    <property type="evidence" value="ECO:0007669"/>
    <property type="project" value="InterPro"/>
</dbReference>
<accession>A0A2K9MFH8</accession>
<sequence length="204" mass="23087">MRNCIKDPTKAVHAAADRLRRAIDAHLAGDDKDAARHFRAADSLSVFFWLNPCWFDVEKNVVEIAPVGDSVAVPKADRDPDRTICAQVRREVLGRDGYRCRYCSVRVIPAQVRKRAHLLYPVAVPWVTTDLRRQHAGFAALWLQYDHVVPHSHGGRSDAENVVISCGLCNFGKHNYTLHQLDLSDPRERAPMTIEWDGLTRLLS</sequence>
<protein>
    <submittedName>
        <fullName evidence="2">HNH endonuclease</fullName>
    </submittedName>
</protein>
<name>A0A2K9MFH8_9RHOB</name>
<evidence type="ECO:0000313" key="3">
    <source>
        <dbReference type="Proteomes" id="UP000234882"/>
    </source>
</evidence>
<proteinExistence type="predicted"/>
<dbReference type="AlphaFoldDB" id="A0A2K9MFH8"/>
<dbReference type="Gene3D" id="1.10.30.50">
    <property type="match status" value="1"/>
</dbReference>
<evidence type="ECO:0000259" key="1">
    <source>
        <dbReference type="Pfam" id="PF01844"/>
    </source>
</evidence>
<dbReference type="InterPro" id="IPR003615">
    <property type="entry name" value="HNH_nuc"/>
</dbReference>
<evidence type="ECO:0000313" key="2">
    <source>
        <dbReference type="EMBL" id="AUM74252.1"/>
    </source>
</evidence>
<keyword evidence="2" id="KW-0540">Nuclease</keyword>
<reference evidence="3" key="1">
    <citation type="submission" date="2017-12" db="EMBL/GenBank/DDBJ databases">
        <title>Genomic analysis of Paracoccus sp. CBA4604.</title>
        <authorList>
            <person name="Roh S.W."/>
            <person name="Kim J.Y."/>
            <person name="Kim J.S."/>
        </authorList>
    </citation>
    <scope>NUCLEOTIDE SEQUENCE [LARGE SCALE GENOMIC DNA]</scope>
    <source>
        <strain evidence="3">CBA4604</strain>
    </source>
</reference>
<dbReference type="Proteomes" id="UP000234882">
    <property type="component" value="Chromosome"/>
</dbReference>
<dbReference type="KEGG" id="paru:CYR75_08195"/>
<dbReference type="PANTHER" id="PTHR33877:SF2">
    <property type="entry name" value="OS07G0170200 PROTEIN"/>
    <property type="match status" value="1"/>
</dbReference>
<keyword evidence="2" id="KW-0378">Hydrolase</keyword>
<dbReference type="GO" id="GO:0008270">
    <property type="term" value="F:zinc ion binding"/>
    <property type="evidence" value="ECO:0007669"/>
    <property type="project" value="InterPro"/>
</dbReference>
<dbReference type="InterPro" id="IPR002711">
    <property type="entry name" value="HNH"/>
</dbReference>
<dbReference type="Pfam" id="PF01844">
    <property type="entry name" value="HNH"/>
    <property type="match status" value="1"/>
</dbReference>
<organism evidence="2 3">
    <name type="scientific">Paracoccus jeotgali</name>
    <dbReference type="NCBI Taxonomy" id="2065379"/>
    <lineage>
        <taxon>Bacteria</taxon>
        <taxon>Pseudomonadati</taxon>
        <taxon>Pseudomonadota</taxon>
        <taxon>Alphaproteobacteria</taxon>
        <taxon>Rhodobacterales</taxon>
        <taxon>Paracoccaceae</taxon>
        <taxon>Paracoccus</taxon>
    </lineage>
</organism>
<dbReference type="EMBL" id="CP025583">
    <property type="protein sequence ID" value="AUM74252.1"/>
    <property type="molecule type" value="Genomic_DNA"/>
</dbReference>
<keyword evidence="2" id="KW-0255">Endonuclease</keyword>
<dbReference type="InterPro" id="IPR052892">
    <property type="entry name" value="NA-targeting_endonuclease"/>
</dbReference>
<dbReference type="PANTHER" id="PTHR33877">
    <property type="entry name" value="SLL1193 PROTEIN"/>
    <property type="match status" value="1"/>
</dbReference>
<keyword evidence="3" id="KW-1185">Reference proteome</keyword>
<dbReference type="GO" id="GO:0004519">
    <property type="term" value="F:endonuclease activity"/>
    <property type="evidence" value="ECO:0007669"/>
    <property type="project" value="UniProtKB-KW"/>
</dbReference>